<accession>A0A2S3U3S8</accession>
<protein>
    <submittedName>
        <fullName evidence="6">Helper of Tim protein</fullName>
    </submittedName>
</protein>
<evidence type="ECO:0000313" key="7">
    <source>
        <dbReference type="Proteomes" id="UP000236990"/>
    </source>
</evidence>
<evidence type="ECO:0000313" key="6">
    <source>
        <dbReference type="EMBL" id="POD82769.1"/>
    </source>
</evidence>
<keyword evidence="3" id="KW-0862">Zinc</keyword>
<feature type="domain" description="CHY-type" evidence="5">
    <location>
        <begin position="12"/>
        <end position="88"/>
    </location>
</feature>
<reference evidence="6 7" key="1">
    <citation type="submission" date="2017-06" db="EMBL/GenBank/DDBJ databases">
        <title>Genome sequence of Lactobacillus plantarum subsp. plantarum strain SRCM101258.</title>
        <authorList>
            <person name="Cho S.H."/>
        </authorList>
    </citation>
    <scope>NUCLEOTIDE SEQUENCE [LARGE SCALE GENOMIC DNA]</scope>
    <source>
        <strain evidence="6 7">SRCM101258</strain>
    </source>
</reference>
<dbReference type="InterPro" id="IPR008913">
    <property type="entry name" value="Znf_CHY"/>
</dbReference>
<evidence type="ECO:0000256" key="3">
    <source>
        <dbReference type="ARBA" id="ARBA00022833"/>
    </source>
</evidence>
<organism evidence="6 7">
    <name type="scientific">Lactiplantibacillus plantarum subsp. plantarum</name>
    <dbReference type="NCBI Taxonomy" id="337330"/>
    <lineage>
        <taxon>Bacteria</taxon>
        <taxon>Bacillati</taxon>
        <taxon>Bacillota</taxon>
        <taxon>Bacilli</taxon>
        <taxon>Lactobacillales</taxon>
        <taxon>Lactobacillaceae</taxon>
        <taxon>Lactiplantibacillus</taxon>
    </lineage>
</organism>
<dbReference type="AlphaFoldDB" id="A0A2S3U3S8"/>
<proteinExistence type="predicted"/>
<dbReference type="EMBL" id="NKCZ01000115">
    <property type="protein sequence ID" value="POD82769.1"/>
    <property type="molecule type" value="Genomic_DNA"/>
</dbReference>
<name>A0A2S3U3S8_LACPN</name>
<keyword evidence="2" id="KW-0863">Zinc-finger</keyword>
<evidence type="ECO:0000256" key="2">
    <source>
        <dbReference type="ARBA" id="ARBA00022771"/>
    </source>
</evidence>
<sequence length="112" mass="13277">MTEWVPVIYGIGLDAAGRCQHYHLETDIAALWCRRCQRYYACYRCHDTLCQHTFVASAPTDLAVMCGACRYRMTVDRYHEGQCPHCHRPFNPHCHRPFNPRCRLHDQVYFEK</sequence>
<evidence type="ECO:0000259" key="5">
    <source>
        <dbReference type="PROSITE" id="PS51266"/>
    </source>
</evidence>
<dbReference type="SUPFAM" id="SSF161219">
    <property type="entry name" value="CHY zinc finger-like"/>
    <property type="match status" value="1"/>
</dbReference>
<keyword evidence="1" id="KW-0479">Metal-binding</keyword>
<dbReference type="InterPro" id="IPR037274">
    <property type="entry name" value="Znf_CHY_sf"/>
</dbReference>
<dbReference type="PROSITE" id="PS50081">
    <property type="entry name" value="ZF_DAG_PE_2"/>
    <property type="match status" value="1"/>
</dbReference>
<dbReference type="Proteomes" id="UP000236990">
    <property type="component" value="Unassembled WGS sequence"/>
</dbReference>
<gene>
    <name evidence="6" type="ORF">S101258_02304</name>
</gene>
<comment type="caution">
    <text evidence="6">The sequence shown here is derived from an EMBL/GenBank/DDBJ whole genome shotgun (WGS) entry which is preliminary data.</text>
</comment>
<dbReference type="PIRSF" id="PIRSF017292">
    <property type="entry name" value="UCP017292_Znf_CHY"/>
    <property type="match status" value="1"/>
</dbReference>
<dbReference type="InterPro" id="IPR016694">
    <property type="entry name" value="UCP017292"/>
</dbReference>
<evidence type="ECO:0000259" key="4">
    <source>
        <dbReference type="PROSITE" id="PS50081"/>
    </source>
</evidence>
<dbReference type="GO" id="GO:0008270">
    <property type="term" value="F:zinc ion binding"/>
    <property type="evidence" value="ECO:0007669"/>
    <property type="project" value="UniProtKB-KW"/>
</dbReference>
<dbReference type="InterPro" id="IPR002219">
    <property type="entry name" value="PKC_DAG/PE"/>
</dbReference>
<dbReference type="PROSITE" id="PS51266">
    <property type="entry name" value="ZF_CHY"/>
    <property type="match status" value="1"/>
</dbReference>
<feature type="domain" description="Phorbol-ester/DAG-type" evidence="4">
    <location>
        <begin position="51"/>
        <end position="102"/>
    </location>
</feature>
<evidence type="ECO:0000256" key="1">
    <source>
        <dbReference type="ARBA" id="ARBA00022723"/>
    </source>
</evidence>